<dbReference type="SUPFAM" id="SSF52777">
    <property type="entry name" value="CoA-dependent acyltransferases"/>
    <property type="match status" value="1"/>
</dbReference>
<sequence>MHHNFRILPITGLGCSHHLRSPAGREDRLVQFEHLDYQLDMVRSQLNLLKSDSIEEIYPCSDGHSGVLELYTSNYTGTAIFEICYGISDSNAGEQGLVSTSAPSCRLAWTILMKEPKVHADYLHVVLDKGPAQILALPRSKNALSELKCLEPVKSWGLSPPHRLIISQDHSGTVFTRLETGRALIDAFSMTILLEELSLLLQELLLPFAQSKRLDFFWRSNNLTITNVFQIACAITLAHYTNSRDVCFGTITSGRDMSRLEVWDIVGSFFNILPCRIAINPTRTVMDALQQNQEDIQRRNDNQYCSIPDVVRKSGIRSLDNDQQLFNTILTVQNPFSTRPSTAKDGSNEIDIKLIDLEDATEYDLLRCYSSFRYSPQGGTALLVDDRI</sequence>
<dbReference type="InterPro" id="IPR001242">
    <property type="entry name" value="Condensation_dom"/>
</dbReference>
<dbReference type="Pfam" id="PF00668">
    <property type="entry name" value="Condensation"/>
    <property type="match status" value="1"/>
</dbReference>
<evidence type="ECO:0000313" key="3">
    <source>
        <dbReference type="Proteomes" id="UP001147760"/>
    </source>
</evidence>
<dbReference type="Gene3D" id="3.30.559.30">
    <property type="entry name" value="Nonribosomal peptide synthetase, condensation domain"/>
    <property type="match status" value="1"/>
</dbReference>
<dbReference type="PANTHER" id="PTHR45527:SF1">
    <property type="entry name" value="FATTY ACID SYNTHASE"/>
    <property type="match status" value="1"/>
</dbReference>
<dbReference type="AlphaFoldDB" id="A0A9W9WLY2"/>
<dbReference type="Proteomes" id="UP001147760">
    <property type="component" value="Unassembled WGS sequence"/>
</dbReference>
<dbReference type="PANTHER" id="PTHR45527">
    <property type="entry name" value="NONRIBOSOMAL PEPTIDE SYNTHETASE"/>
    <property type="match status" value="1"/>
</dbReference>
<protein>
    <recommendedName>
        <fullName evidence="1">Condensation domain-containing protein</fullName>
    </recommendedName>
</protein>
<keyword evidence="3" id="KW-1185">Reference proteome</keyword>
<accession>A0A9W9WLY2</accession>
<feature type="domain" description="Condensation" evidence="1">
    <location>
        <begin position="207"/>
        <end position="365"/>
    </location>
</feature>
<dbReference type="GO" id="GO:0044550">
    <property type="term" value="P:secondary metabolite biosynthetic process"/>
    <property type="evidence" value="ECO:0007669"/>
    <property type="project" value="TreeGrafter"/>
</dbReference>
<evidence type="ECO:0000259" key="1">
    <source>
        <dbReference type="Pfam" id="PF00668"/>
    </source>
</evidence>
<comment type="caution">
    <text evidence="2">The sequence shown here is derived from an EMBL/GenBank/DDBJ whole genome shotgun (WGS) entry which is preliminary data.</text>
</comment>
<dbReference type="GO" id="GO:0005737">
    <property type="term" value="C:cytoplasm"/>
    <property type="evidence" value="ECO:0007669"/>
    <property type="project" value="TreeGrafter"/>
</dbReference>
<reference evidence="2" key="1">
    <citation type="submission" date="2022-12" db="EMBL/GenBank/DDBJ databases">
        <authorList>
            <person name="Petersen C."/>
        </authorList>
    </citation>
    <scope>NUCLEOTIDE SEQUENCE</scope>
    <source>
        <strain evidence="2">IBT 17660</strain>
    </source>
</reference>
<proteinExistence type="predicted"/>
<organism evidence="2 3">
    <name type="scientific">Penicillium desertorum</name>
    <dbReference type="NCBI Taxonomy" id="1303715"/>
    <lineage>
        <taxon>Eukaryota</taxon>
        <taxon>Fungi</taxon>
        <taxon>Dikarya</taxon>
        <taxon>Ascomycota</taxon>
        <taxon>Pezizomycotina</taxon>
        <taxon>Eurotiomycetes</taxon>
        <taxon>Eurotiomycetidae</taxon>
        <taxon>Eurotiales</taxon>
        <taxon>Aspergillaceae</taxon>
        <taxon>Penicillium</taxon>
    </lineage>
</organism>
<reference evidence="2" key="2">
    <citation type="journal article" date="2023" name="IMA Fungus">
        <title>Comparative genomic study of the Penicillium genus elucidates a diverse pangenome and 15 lateral gene transfer events.</title>
        <authorList>
            <person name="Petersen C."/>
            <person name="Sorensen T."/>
            <person name="Nielsen M.R."/>
            <person name="Sondergaard T.E."/>
            <person name="Sorensen J.L."/>
            <person name="Fitzpatrick D.A."/>
            <person name="Frisvad J.C."/>
            <person name="Nielsen K.L."/>
        </authorList>
    </citation>
    <scope>NUCLEOTIDE SEQUENCE</scope>
    <source>
        <strain evidence="2">IBT 17660</strain>
    </source>
</reference>
<dbReference type="EMBL" id="JAPWDO010000005">
    <property type="protein sequence ID" value="KAJ5469906.1"/>
    <property type="molecule type" value="Genomic_DNA"/>
</dbReference>
<dbReference type="GO" id="GO:0031177">
    <property type="term" value="F:phosphopantetheine binding"/>
    <property type="evidence" value="ECO:0007669"/>
    <property type="project" value="TreeGrafter"/>
</dbReference>
<gene>
    <name evidence="2" type="ORF">N7530_007263</name>
</gene>
<evidence type="ECO:0000313" key="2">
    <source>
        <dbReference type="EMBL" id="KAJ5469906.1"/>
    </source>
</evidence>
<dbReference type="GO" id="GO:0003824">
    <property type="term" value="F:catalytic activity"/>
    <property type="evidence" value="ECO:0007669"/>
    <property type="project" value="InterPro"/>
</dbReference>
<dbReference type="OrthoDB" id="416786at2759"/>
<name>A0A9W9WLY2_9EURO</name>
<dbReference type="GO" id="GO:0043041">
    <property type="term" value="P:amino acid activation for nonribosomal peptide biosynthetic process"/>
    <property type="evidence" value="ECO:0007669"/>
    <property type="project" value="TreeGrafter"/>
</dbReference>